<accession>A0AA41FZC3</accession>
<dbReference type="EMBL" id="JAHQXE010000001">
    <property type="protein sequence ID" value="MBV0900689.1"/>
    <property type="molecule type" value="Genomic_DNA"/>
</dbReference>
<dbReference type="RefSeq" id="WP_162412025.1">
    <property type="nucleotide sequence ID" value="NZ_JAHQXE010000001.1"/>
</dbReference>
<organism evidence="1 2">
    <name type="scientific">Haloarcula salina</name>
    <dbReference type="NCBI Taxonomy" id="1429914"/>
    <lineage>
        <taxon>Archaea</taxon>
        <taxon>Methanobacteriati</taxon>
        <taxon>Methanobacteriota</taxon>
        <taxon>Stenosarchaea group</taxon>
        <taxon>Halobacteria</taxon>
        <taxon>Halobacteriales</taxon>
        <taxon>Haloarculaceae</taxon>
        <taxon>Haloarcula</taxon>
    </lineage>
</organism>
<dbReference type="AlphaFoldDB" id="A0AA41FZC3"/>
<dbReference type="InterPro" id="IPR006311">
    <property type="entry name" value="TAT_signal"/>
</dbReference>
<evidence type="ECO:0000313" key="2">
    <source>
        <dbReference type="Proteomes" id="UP001166304"/>
    </source>
</evidence>
<comment type="caution">
    <text evidence="1">The sequence shown here is derived from an EMBL/GenBank/DDBJ whole genome shotgun (WGS) entry which is preliminary data.</text>
</comment>
<reference evidence="1" key="1">
    <citation type="submission" date="2021-06" db="EMBL/GenBank/DDBJ databases">
        <title>New haloarchaea isolates fom saline soil.</title>
        <authorList>
            <person name="Duran-Viseras A."/>
            <person name="Sanchez-Porro C.S."/>
            <person name="Ventosa A."/>
        </authorList>
    </citation>
    <scope>NUCLEOTIDE SEQUENCE</scope>
    <source>
        <strain evidence="1">JCM 18369</strain>
    </source>
</reference>
<gene>
    <name evidence="1" type="ORF">KTS37_02710</name>
</gene>
<proteinExistence type="predicted"/>
<dbReference type="Proteomes" id="UP001166304">
    <property type="component" value="Unassembled WGS sequence"/>
</dbReference>
<evidence type="ECO:0000313" key="1">
    <source>
        <dbReference type="EMBL" id="MBV0900689.1"/>
    </source>
</evidence>
<protein>
    <submittedName>
        <fullName evidence="1">Uncharacterized protein</fullName>
    </submittedName>
</protein>
<dbReference type="PROSITE" id="PS51318">
    <property type="entry name" value="TAT"/>
    <property type="match status" value="1"/>
</dbReference>
<sequence length="128" mass="13717">MTKELVIGRRTVLKKGSALCAALGGAGAVVGSAAAQDWEYKLVVEADGGSGKYTADWEDLDIVATENIEQNDWVGDNNVSLWVDDQWKPVKDIVKFNAADIYPTDETVTRASNLDVTVSGDGQTVDLV</sequence>
<name>A0AA41FZC3_9EURY</name>
<keyword evidence="2" id="KW-1185">Reference proteome</keyword>